<reference evidence="1" key="1">
    <citation type="submission" date="2020-08" db="EMBL/GenBank/DDBJ databases">
        <title>Genome sequencing and assembly of the red palm weevil Rhynchophorus ferrugineus.</title>
        <authorList>
            <person name="Dias G.B."/>
            <person name="Bergman C.M."/>
            <person name="Manee M."/>
        </authorList>
    </citation>
    <scope>NUCLEOTIDE SEQUENCE</scope>
    <source>
        <strain evidence="1">AA-2017</strain>
        <tissue evidence="1">Whole larva</tissue>
    </source>
</reference>
<organism evidence="1 2">
    <name type="scientific">Rhynchophorus ferrugineus</name>
    <name type="common">Red palm weevil</name>
    <name type="synonym">Curculio ferrugineus</name>
    <dbReference type="NCBI Taxonomy" id="354439"/>
    <lineage>
        <taxon>Eukaryota</taxon>
        <taxon>Metazoa</taxon>
        <taxon>Ecdysozoa</taxon>
        <taxon>Arthropoda</taxon>
        <taxon>Hexapoda</taxon>
        <taxon>Insecta</taxon>
        <taxon>Pterygota</taxon>
        <taxon>Neoptera</taxon>
        <taxon>Endopterygota</taxon>
        <taxon>Coleoptera</taxon>
        <taxon>Polyphaga</taxon>
        <taxon>Cucujiformia</taxon>
        <taxon>Curculionidae</taxon>
        <taxon>Dryophthorinae</taxon>
        <taxon>Rhynchophorus</taxon>
    </lineage>
</organism>
<evidence type="ECO:0000313" key="1">
    <source>
        <dbReference type="EMBL" id="KAF7266000.1"/>
    </source>
</evidence>
<proteinExistence type="predicted"/>
<gene>
    <name evidence="1" type="ORF">GWI33_020732</name>
</gene>
<accession>A0A834HP61</accession>
<comment type="caution">
    <text evidence="1">The sequence shown here is derived from an EMBL/GenBank/DDBJ whole genome shotgun (WGS) entry which is preliminary data.</text>
</comment>
<name>A0A834HP61_RHYFE</name>
<evidence type="ECO:0000313" key="2">
    <source>
        <dbReference type="Proteomes" id="UP000625711"/>
    </source>
</evidence>
<dbReference type="EMBL" id="JAACXV010014582">
    <property type="protein sequence ID" value="KAF7266000.1"/>
    <property type="molecule type" value="Genomic_DNA"/>
</dbReference>
<protein>
    <submittedName>
        <fullName evidence="1">Uncharacterized protein</fullName>
    </submittedName>
</protein>
<dbReference type="Proteomes" id="UP000625711">
    <property type="component" value="Unassembled WGS sequence"/>
</dbReference>
<keyword evidence="2" id="KW-1185">Reference proteome</keyword>
<sequence length="165" mass="18051">MKQEGHDRAVGKRQRRDCVQSSVGASISVFFADLTKAKNSPFTSFRTSKHVCIPKSDFRIFAPKQSHCIYTRPFSQAYYRDGQMSAGSQGGAYTSLSARGAADYVYRPTTVTGVPVPSPGLLDGVKKALGIFGGEKNERLLEQVGGSGRHVVIASRRFLIVTRYV</sequence>
<dbReference type="AlphaFoldDB" id="A0A834HP61"/>